<organism evidence="1 2">
    <name type="scientific">Thiorhodococcus fuscus</name>
    <dbReference type="NCBI Taxonomy" id="527200"/>
    <lineage>
        <taxon>Bacteria</taxon>
        <taxon>Pseudomonadati</taxon>
        <taxon>Pseudomonadota</taxon>
        <taxon>Gammaproteobacteria</taxon>
        <taxon>Chromatiales</taxon>
        <taxon>Chromatiaceae</taxon>
        <taxon>Thiorhodococcus</taxon>
    </lineage>
</organism>
<accession>A0ABW4YBI4</accession>
<dbReference type="InterPro" id="IPR029014">
    <property type="entry name" value="NiFe-Hase_large"/>
</dbReference>
<reference evidence="2" key="1">
    <citation type="journal article" date="2019" name="Int. J. Syst. Evol. Microbiol.">
        <title>The Global Catalogue of Microorganisms (GCM) 10K type strain sequencing project: providing services to taxonomists for standard genome sequencing and annotation.</title>
        <authorList>
            <consortium name="The Broad Institute Genomics Platform"/>
            <consortium name="The Broad Institute Genome Sequencing Center for Infectious Disease"/>
            <person name="Wu L."/>
            <person name="Ma J."/>
        </authorList>
    </citation>
    <scope>NUCLEOTIDE SEQUENCE [LARGE SCALE GENOMIC DNA]</scope>
    <source>
        <strain evidence="2">KACC 12597</strain>
    </source>
</reference>
<gene>
    <name evidence="1" type="ORF">ACFSJC_11050</name>
</gene>
<dbReference type="PANTHER" id="PTHR42958">
    <property type="entry name" value="HYDROGENASE-2 LARGE CHAIN"/>
    <property type="match status" value="1"/>
</dbReference>
<dbReference type="Gene3D" id="1.10.645.10">
    <property type="entry name" value="Cytochrome-c3 Hydrogenase, chain B"/>
    <property type="match status" value="1"/>
</dbReference>
<proteinExistence type="predicted"/>
<dbReference type="InterPro" id="IPR001501">
    <property type="entry name" value="Ni-dep_hyd_lsu"/>
</dbReference>
<comment type="caution">
    <text evidence="1">The sequence shown here is derived from an EMBL/GenBank/DDBJ whole genome shotgun (WGS) entry which is preliminary data.</text>
</comment>
<evidence type="ECO:0000313" key="2">
    <source>
        <dbReference type="Proteomes" id="UP001597337"/>
    </source>
</evidence>
<sequence length="391" mass="41622">MSDPAGRLNIQLRRTPHGFACDIGSTRPVAASGLFCGRSPAETASLLPLLYSICAKAQASACVGALERACGMDSDPEARRLRQVQVAAETVREHLWRILLDWPVLSGEEPDRQAMIGAQSLVKRIFGAADPNGVLLSPGCEKPTSFRSVLEEAASTLADLMAERVLGLAPDAWMERVETIDAFDDWCRSVETPAARLLVGLRDSGDGRLGHTEASPLPDLDDGTLAAELRGTDAATFVARPCWGGAPRETTPLTRHADSALVSALVADQGRGILARLGAQILETVSLLRAIRTGELDGDSTAPSDAVLPAGVGLGRAEAARGLLVHLAEVDRGRVVEYRILAPTEWNFHPDGVLASALATLPDAEETILRRRVQLLVMAIDPCVAFDLVIP</sequence>
<dbReference type="InterPro" id="IPR050867">
    <property type="entry name" value="NiFe/NiFeSe_hydrgnase_LSU"/>
</dbReference>
<dbReference type="PANTHER" id="PTHR42958:SF4">
    <property type="entry name" value="HYDROGENASE EXPRESSION_FORMATION PROTEIN HUPK"/>
    <property type="match status" value="1"/>
</dbReference>
<name>A0ABW4YBI4_9GAMM</name>
<dbReference type="EMBL" id="JBHUHX010000024">
    <property type="protein sequence ID" value="MFD2112378.1"/>
    <property type="molecule type" value="Genomic_DNA"/>
</dbReference>
<protein>
    <submittedName>
        <fullName evidence="1">Nickel-dependent hydrogenase large subunit</fullName>
    </submittedName>
</protein>
<keyword evidence="2" id="KW-1185">Reference proteome</keyword>
<dbReference type="SUPFAM" id="SSF56762">
    <property type="entry name" value="HydB/Nqo4-like"/>
    <property type="match status" value="1"/>
</dbReference>
<dbReference type="Proteomes" id="UP001597337">
    <property type="component" value="Unassembled WGS sequence"/>
</dbReference>
<evidence type="ECO:0000313" key="1">
    <source>
        <dbReference type="EMBL" id="MFD2112378.1"/>
    </source>
</evidence>
<dbReference type="Pfam" id="PF00374">
    <property type="entry name" value="NiFeSe_Hases"/>
    <property type="match status" value="1"/>
</dbReference>
<dbReference type="RefSeq" id="WP_386026601.1">
    <property type="nucleotide sequence ID" value="NZ_JBHUHX010000024.1"/>
</dbReference>